<dbReference type="OrthoDB" id="38345at10239"/>
<gene>
    <name evidence="2" type="ORF">iLp84_40</name>
</gene>
<name>A0A0P0IQL2_9CAUD</name>
<proteinExistence type="predicted"/>
<dbReference type="EMBL" id="KR905069">
    <property type="protein sequence ID" value="ALJ97872.1"/>
    <property type="molecule type" value="Genomic_DNA"/>
</dbReference>
<evidence type="ECO:0000256" key="1">
    <source>
        <dbReference type="SAM" id="Phobius"/>
    </source>
</evidence>
<dbReference type="RefSeq" id="YP_009197559.1">
    <property type="nucleotide sequence ID" value="NC_028783.1"/>
</dbReference>
<reference evidence="2 3" key="1">
    <citation type="journal article" date="2016" name="Appl. Environ. Microbiol.">
        <title>Genomic Diversity of Phages Infecting Probiotic Strains of Lactobacillus paracasei.</title>
        <authorList>
            <person name="Mercanti D.J."/>
            <person name="Rousseau G.M."/>
            <person name="Capra M.L."/>
            <person name="Quiberoni A."/>
            <person name="Tremblay D.M."/>
            <person name="Labrie S.J."/>
            <person name="Moineau S."/>
        </authorList>
    </citation>
    <scope>NUCLEOTIDE SEQUENCE [LARGE SCALE GENOMIC DNA]</scope>
</reference>
<dbReference type="Proteomes" id="UP000202894">
    <property type="component" value="Segment"/>
</dbReference>
<evidence type="ECO:0000313" key="2">
    <source>
        <dbReference type="EMBL" id="ALJ97872.1"/>
    </source>
</evidence>
<keyword evidence="1" id="KW-1133">Transmembrane helix</keyword>
<keyword evidence="1" id="KW-0472">Membrane</keyword>
<accession>A0A0P0IQL2</accession>
<keyword evidence="3" id="KW-1185">Reference proteome</keyword>
<feature type="transmembrane region" description="Helical" evidence="1">
    <location>
        <begin position="16"/>
        <end position="37"/>
    </location>
</feature>
<protein>
    <submittedName>
        <fullName evidence="2">Uncharacterized protein</fullName>
    </submittedName>
</protein>
<dbReference type="GeneID" id="26624691"/>
<sequence>MLEAIMSVLFDPTSAFWKYLLVAMAGIMIGATAVGGWKQWTR</sequence>
<organism evidence="2 3">
    <name type="scientific">Lactobacillus phage iLp84</name>
    <dbReference type="NCBI Taxonomy" id="1739610"/>
    <lineage>
        <taxon>Viruses</taxon>
        <taxon>Duplodnaviria</taxon>
        <taxon>Heunggongvirae</taxon>
        <taxon>Uroviricota</taxon>
        <taxon>Caudoviricetes</taxon>
        <taxon>Pleetrevirus</taxon>
        <taxon>Pleetrevirus iLp84</taxon>
    </lineage>
</organism>
<dbReference type="KEGG" id="vg:26624691"/>
<keyword evidence="1" id="KW-0812">Transmembrane</keyword>
<evidence type="ECO:0000313" key="3">
    <source>
        <dbReference type="Proteomes" id="UP000202894"/>
    </source>
</evidence>